<dbReference type="NCBIfam" id="TIGR03083">
    <property type="entry name" value="maleylpyruvate isomerase family mycothiol-dependent enzyme"/>
    <property type="match status" value="1"/>
</dbReference>
<dbReference type="Gene3D" id="1.20.120.450">
    <property type="entry name" value="dinb family like domain"/>
    <property type="match status" value="1"/>
</dbReference>
<evidence type="ECO:0000259" key="1">
    <source>
        <dbReference type="Pfam" id="PF11716"/>
    </source>
</evidence>
<dbReference type="GO" id="GO:0016853">
    <property type="term" value="F:isomerase activity"/>
    <property type="evidence" value="ECO:0007669"/>
    <property type="project" value="UniProtKB-KW"/>
</dbReference>
<dbReference type="Proteomes" id="UP001560045">
    <property type="component" value="Unassembled WGS sequence"/>
</dbReference>
<proteinExistence type="predicted"/>
<comment type="caution">
    <text evidence="2">The sequence shown here is derived from an EMBL/GenBank/DDBJ whole genome shotgun (WGS) entry which is preliminary data.</text>
</comment>
<dbReference type="InterPro" id="IPR024344">
    <property type="entry name" value="MDMPI_metal-binding"/>
</dbReference>
<accession>A0ABV3XBX5</accession>
<keyword evidence="3" id="KW-1185">Reference proteome</keyword>
<sequence>MTEHQGGDDVTTDDGIRAATAAERRAQVALYESLTDEQWDAPSLCAGWRVREVLAHTTMPFRYSTGRVLRGMVRARGSFARFADRAARRDAAGMTPAELLASLRDNVDFAWSPPGGGPLGALSHDVIHGLDTSAALDLDDRYASPERCALVLSGLQPKQLRFFGVDLTGVRLRAVDADWSYGDGEVVEGRAQDLLLTVCGRRQRAGRLSGPAAERLAAGSPG</sequence>
<organism evidence="2 3">
    <name type="scientific">Geodermatophilus maliterrae</name>
    <dbReference type="NCBI Taxonomy" id="3162531"/>
    <lineage>
        <taxon>Bacteria</taxon>
        <taxon>Bacillati</taxon>
        <taxon>Actinomycetota</taxon>
        <taxon>Actinomycetes</taxon>
        <taxon>Geodermatophilales</taxon>
        <taxon>Geodermatophilaceae</taxon>
        <taxon>Geodermatophilus</taxon>
    </lineage>
</organism>
<feature type="domain" description="Mycothiol-dependent maleylpyruvate isomerase metal-binding" evidence="1">
    <location>
        <begin position="21"/>
        <end position="107"/>
    </location>
</feature>
<protein>
    <submittedName>
        <fullName evidence="2">Maleylpyruvate isomerase family mycothiol-dependent enzyme</fullName>
    </submittedName>
</protein>
<dbReference type="InterPro" id="IPR017517">
    <property type="entry name" value="Maleyloyr_isom"/>
</dbReference>
<keyword evidence="2" id="KW-0413">Isomerase</keyword>
<dbReference type="Pfam" id="PF11716">
    <property type="entry name" value="MDMPI_N"/>
    <property type="match status" value="1"/>
</dbReference>
<name>A0ABV3XBX5_9ACTN</name>
<dbReference type="InterPro" id="IPR034660">
    <property type="entry name" value="DinB/YfiT-like"/>
</dbReference>
<reference evidence="2 3" key="1">
    <citation type="submission" date="2024-06" db="EMBL/GenBank/DDBJ databases">
        <title>Draft genome sequence of Geodermatophilus badlandi, a novel member of the Geodermatophilaceae isolated from badland sedimentary rocks in the Red desert, Wyoming, USA.</title>
        <authorList>
            <person name="Ben Tekaya S."/>
            <person name="Nouioui I."/>
            <person name="Flores G.M."/>
            <person name="Shaal M.N."/>
            <person name="Bredoire F."/>
            <person name="Basile F."/>
            <person name="Van Diepen L."/>
            <person name="Ward N.L."/>
        </authorList>
    </citation>
    <scope>NUCLEOTIDE SEQUENCE [LARGE SCALE GENOMIC DNA]</scope>
    <source>
        <strain evidence="2 3">WL48A</strain>
    </source>
</reference>
<dbReference type="SUPFAM" id="SSF109854">
    <property type="entry name" value="DinB/YfiT-like putative metalloenzymes"/>
    <property type="match status" value="1"/>
</dbReference>
<dbReference type="RefSeq" id="WP_369204542.1">
    <property type="nucleotide sequence ID" value="NZ_JBFNXQ010000013.1"/>
</dbReference>
<evidence type="ECO:0000313" key="3">
    <source>
        <dbReference type="Proteomes" id="UP001560045"/>
    </source>
</evidence>
<evidence type="ECO:0000313" key="2">
    <source>
        <dbReference type="EMBL" id="MEX5718065.1"/>
    </source>
</evidence>
<dbReference type="EMBL" id="JBFNXQ010000013">
    <property type="protein sequence ID" value="MEX5718065.1"/>
    <property type="molecule type" value="Genomic_DNA"/>
</dbReference>
<gene>
    <name evidence="2" type="ORF">ABQ292_06745</name>
</gene>